<name>A0AA94HNM4_9MICO</name>
<dbReference type="AlphaFoldDB" id="A0AA94HNM4"/>
<keyword evidence="3" id="KW-0540">Nuclease</keyword>
<keyword evidence="4" id="KW-1185">Reference proteome</keyword>
<protein>
    <recommendedName>
        <fullName evidence="2">UPF0102 protein SAMN04487783_2187</fullName>
    </recommendedName>
</protein>
<reference evidence="3 4" key="1">
    <citation type="submission" date="2016-10" db="EMBL/GenBank/DDBJ databases">
        <authorList>
            <person name="Varghese N."/>
            <person name="Submissions S."/>
        </authorList>
    </citation>
    <scope>NUCLEOTIDE SEQUENCE [LARGE SCALE GENOMIC DNA]</scope>
    <source>
        <strain evidence="3 4">IAM 15147</strain>
    </source>
</reference>
<gene>
    <name evidence="3" type="ORF">SAMN04487783_2187</name>
</gene>
<proteinExistence type="inferred from homology"/>
<dbReference type="SUPFAM" id="SSF52980">
    <property type="entry name" value="Restriction endonuclease-like"/>
    <property type="match status" value="1"/>
</dbReference>
<sequence length="117" mass="13228">MRAKDQLGLDGEAAATVHLERAGMRIVDRRWRCAHGELDIVAVDGQTFVFVEVKTRRGLAYGHPFEAITPTKVRRLRMLAWLWLEATGQRGPVRMDAVGIIAPREGTWRVEHLRGIS</sequence>
<dbReference type="Gene3D" id="3.40.1350.10">
    <property type="match status" value="1"/>
</dbReference>
<organism evidence="3 4">
    <name type="scientific">Agrococcus baldri</name>
    <dbReference type="NCBI Taxonomy" id="153730"/>
    <lineage>
        <taxon>Bacteria</taxon>
        <taxon>Bacillati</taxon>
        <taxon>Actinomycetota</taxon>
        <taxon>Actinomycetes</taxon>
        <taxon>Micrococcales</taxon>
        <taxon>Microbacteriaceae</taxon>
        <taxon>Agrococcus</taxon>
    </lineage>
</organism>
<dbReference type="Pfam" id="PF02021">
    <property type="entry name" value="UPF0102"/>
    <property type="match status" value="1"/>
</dbReference>
<evidence type="ECO:0000313" key="4">
    <source>
        <dbReference type="Proteomes" id="UP000198506"/>
    </source>
</evidence>
<dbReference type="PANTHER" id="PTHR34039">
    <property type="entry name" value="UPF0102 PROTEIN YRAN"/>
    <property type="match status" value="1"/>
</dbReference>
<comment type="caution">
    <text evidence="3">The sequence shown here is derived from an EMBL/GenBank/DDBJ whole genome shotgun (WGS) entry which is preliminary data.</text>
</comment>
<dbReference type="InterPro" id="IPR003509">
    <property type="entry name" value="UPF0102_YraN-like"/>
</dbReference>
<evidence type="ECO:0000256" key="1">
    <source>
        <dbReference type="ARBA" id="ARBA00006738"/>
    </source>
</evidence>
<dbReference type="NCBIfam" id="NF009154">
    <property type="entry name" value="PRK12497.3-3"/>
    <property type="match status" value="1"/>
</dbReference>
<comment type="similarity">
    <text evidence="1 2">Belongs to the UPF0102 family.</text>
</comment>
<dbReference type="CDD" id="cd20736">
    <property type="entry name" value="PoNe_Nuclease"/>
    <property type="match status" value="1"/>
</dbReference>
<dbReference type="GO" id="GO:0003676">
    <property type="term" value="F:nucleic acid binding"/>
    <property type="evidence" value="ECO:0007669"/>
    <property type="project" value="InterPro"/>
</dbReference>
<keyword evidence="3" id="KW-0378">Hydrolase</keyword>
<dbReference type="PANTHER" id="PTHR34039:SF1">
    <property type="entry name" value="UPF0102 PROTEIN YRAN"/>
    <property type="match status" value="1"/>
</dbReference>
<dbReference type="Proteomes" id="UP000198506">
    <property type="component" value="Unassembled WGS sequence"/>
</dbReference>
<evidence type="ECO:0000313" key="3">
    <source>
        <dbReference type="EMBL" id="SFS16009.1"/>
    </source>
</evidence>
<dbReference type="EMBL" id="FOZN01000003">
    <property type="protein sequence ID" value="SFS16009.1"/>
    <property type="molecule type" value="Genomic_DNA"/>
</dbReference>
<dbReference type="InterPro" id="IPR011856">
    <property type="entry name" value="tRNA_endonuc-like_dom_sf"/>
</dbReference>
<dbReference type="GO" id="GO:0004519">
    <property type="term" value="F:endonuclease activity"/>
    <property type="evidence" value="ECO:0007669"/>
    <property type="project" value="UniProtKB-KW"/>
</dbReference>
<dbReference type="HAMAP" id="MF_00048">
    <property type="entry name" value="UPF0102"/>
    <property type="match status" value="1"/>
</dbReference>
<accession>A0AA94HNM4</accession>
<keyword evidence="3" id="KW-0255">Endonuclease</keyword>
<evidence type="ECO:0000256" key="2">
    <source>
        <dbReference type="HAMAP-Rule" id="MF_00048"/>
    </source>
</evidence>
<dbReference type="InterPro" id="IPR011335">
    <property type="entry name" value="Restrct_endonuc-II-like"/>
</dbReference>
<dbReference type="NCBIfam" id="NF009150">
    <property type="entry name" value="PRK12497.1-3"/>
    <property type="match status" value="1"/>
</dbReference>
<dbReference type="RefSeq" id="WP_092918704.1">
    <property type="nucleotide sequence ID" value="NZ_FOZN01000003.1"/>
</dbReference>